<evidence type="ECO:0000313" key="2">
    <source>
        <dbReference type="EMBL" id="KZT24083.1"/>
    </source>
</evidence>
<feature type="region of interest" description="Disordered" evidence="1">
    <location>
        <begin position="169"/>
        <end position="193"/>
    </location>
</feature>
<proteinExistence type="predicted"/>
<organism evidence="2 3">
    <name type="scientific">Neolentinus lepideus HHB14362 ss-1</name>
    <dbReference type="NCBI Taxonomy" id="1314782"/>
    <lineage>
        <taxon>Eukaryota</taxon>
        <taxon>Fungi</taxon>
        <taxon>Dikarya</taxon>
        <taxon>Basidiomycota</taxon>
        <taxon>Agaricomycotina</taxon>
        <taxon>Agaricomycetes</taxon>
        <taxon>Gloeophyllales</taxon>
        <taxon>Gloeophyllaceae</taxon>
        <taxon>Neolentinus</taxon>
    </lineage>
</organism>
<name>A0A165RNV9_9AGAM</name>
<dbReference type="EMBL" id="KV425580">
    <property type="protein sequence ID" value="KZT24083.1"/>
    <property type="molecule type" value="Genomic_DNA"/>
</dbReference>
<dbReference type="AlphaFoldDB" id="A0A165RNV9"/>
<gene>
    <name evidence="2" type="ORF">NEOLEDRAFT_1163454</name>
</gene>
<dbReference type="OrthoDB" id="2585251at2759"/>
<reference evidence="2 3" key="1">
    <citation type="journal article" date="2016" name="Mol. Biol. Evol.">
        <title>Comparative Genomics of Early-Diverging Mushroom-Forming Fungi Provides Insights into the Origins of Lignocellulose Decay Capabilities.</title>
        <authorList>
            <person name="Nagy L.G."/>
            <person name="Riley R."/>
            <person name="Tritt A."/>
            <person name="Adam C."/>
            <person name="Daum C."/>
            <person name="Floudas D."/>
            <person name="Sun H."/>
            <person name="Yadav J.S."/>
            <person name="Pangilinan J."/>
            <person name="Larsson K.H."/>
            <person name="Matsuura K."/>
            <person name="Barry K."/>
            <person name="Labutti K."/>
            <person name="Kuo R."/>
            <person name="Ohm R.A."/>
            <person name="Bhattacharya S.S."/>
            <person name="Shirouzu T."/>
            <person name="Yoshinaga Y."/>
            <person name="Martin F.M."/>
            <person name="Grigoriev I.V."/>
            <person name="Hibbett D.S."/>
        </authorList>
    </citation>
    <scope>NUCLEOTIDE SEQUENCE [LARGE SCALE GENOMIC DNA]</scope>
    <source>
        <strain evidence="2 3">HHB14362 ss-1</strain>
    </source>
</reference>
<dbReference type="Proteomes" id="UP000076761">
    <property type="component" value="Unassembled WGS sequence"/>
</dbReference>
<evidence type="ECO:0000256" key="1">
    <source>
        <dbReference type="SAM" id="MobiDB-lite"/>
    </source>
</evidence>
<keyword evidence="3" id="KW-1185">Reference proteome</keyword>
<dbReference type="STRING" id="1314782.A0A165RNV9"/>
<protein>
    <submittedName>
        <fullName evidence="2">Uncharacterized protein</fullName>
    </submittedName>
</protein>
<feature type="region of interest" description="Disordered" evidence="1">
    <location>
        <begin position="1"/>
        <end position="37"/>
    </location>
</feature>
<sequence>MQLASHGLRGLPGQAASRWLSTGGPSTRSIHISSVPRATHTTSSGLAQKLLSTTRSLLSGFVGHLTTPGTLRGAGAAPTRSLHAARPQTIQQRLSLPSRYALSTPLHAPKLPKPPTVPRSTTQVGLGIARNFSTARPIFQNLVQNVPMAGRAFYEADWEIKMPEIEKTKMRKDQEVQEVKKGKEMMKPKEKTEKKAAKEEEFERFFPAPATADVTTYLYVPLAPTPTSRMPLQASGSPSRFLPLDTLAYMHTSHHTHSIRVSSLFMRLDQARVWERGVKCSAFGDPSGTCTVLKVEFIGWTESMVRGVIGESGTGWCEIEEVRKGEEDEMDSVLSEMSSVADEGLESENVNHNHFAPSAPMHEYPQMDPSQSFVLPTLDFSSSFYAASRQSVAPPFTPISSGFSTPTSDIHFPLSPSFSDHELFSDFSDSGSEHSFSTGSFVDPPSLLYQRPLGPRITLVLSLVLACV</sequence>
<evidence type="ECO:0000313" key="3">
    <source>
        <dbReference type="Proteomes" id="UP000076761"/>
    </source>
</evidence>
<feature type="compositionally biased region" description="Polar residues" evidence="1">
    <location>
        <begin position="19"/>
        <end position="32"/>
    </location>
</feature>
<dbReference type="InParanoid" id="A0A165RNV9"/>
<accession>A0A165RNV9</accession>